<reference evidence="5" key="1">
    <citation type="submission" date="2025-08" db="UniProtKB">
        <authorList>
            <consortium name="RefSeq"/>
        </authorList>
    </citation>
    <scope>IDENTIFICATION</scope>
</reference>
<dbReference type="RefSeq" id="XP_012676865.1">
    <property type="nucleotide sequence ID" value="XM_012821411.3"/>
</dbReference>
<dbReference type="CTD" id="29078"/>
<dbReference type="GO" id="GO:0005739">
    <property type="term" value="C:mitochondrion"/>
    <property type="evidence" value="ECO:0007669"/>
    <property type="project" value="TreeGrafter"/>
</dbReference>
<dbReference type="PANTHER" id="PTHR13338:SF4">
    <property type="entry name" value="NADH DEHYDROGENASE [UBIQUINONE] 1 ALPHA SUBCOMPLEX ASSEMBLY FACTOR 4"/>
    <property type="match status" value="1"/>
</dbReference>
<dbReference type="GO" id="GO:0032981">
    <property type="term" value="P:mitochondrial respiratory chain complex I assembly"/>
    <property type="evidence" value="ECO:0007669"/>
    <property type="project" value="InterPro"/>
</dbReference>
<comment type="subunit">
    <text evidence="2">Binds calmodulin. Interacts with NDUFAF3.</text>
</comment>
<dbReference type="Pfam" id="PF06784">
    <property type="entry name" value="UPF0240"/>
    <property type="match status" value="1"/>
</dbReference>
<evidence type="ECO:0000256" key="3">
    <source>
        <dbReference type="ARBA" id="ARBA00021777"/>
    </source>
</evidence>
<dbReference type="GeneID" id="105894857"/>
<gene>
    <name evidence="5" type="primary">ndufaf4</name>
</gene>
<proteinExistence type="inferred from homology"/>
<keyword evidence="4" id="KW-1185">Reference proteome</keyword>
<organism evidence="4 5">
    <name type="scientific">Clupea harengus</name>
    <name type="common">Atlantic herring</name>
    <dbReference type="NCBI Taxonomy" id="7950"/>
    <lineage>
        <taxon>Eukaryota</taxon>
        <taxon>Metazoa</taxon>
        <taxon>Chordata</taxon>
        <taxon>Craniata</taxon>
        <taxon>Vertebrata</taxon>
        <taxon>Euteleostomi</taxon>
        <taxon>Actinopterygii</taxon>
        <taxon>Neopterygii</taxon>
        <taxon>Teleostei</taxon>
        <taxon>Clupei</taxon>
        <taxon>Clupeiformes</taxon>
        <taxon>Clupeoidei</taxon>
        <taxon>Clupeidae</taxon>
        <taxon>Clupea</taxon>
    </lineage>
</organism>
<dbReference type="AlphaFoldDB" id="A0A6P3VNG0"/>
<comment type="similarity">
    <text evidence="1">Belongs to the NDUFAF4 family.</text>
</comment>
<evidence type="ECO:0000313" key="4">
    <source>
        <dbReference type="Proteomes" id="UP000515152"/>
    </source>
</evidence>
<dbReference type="OrthoDB" id="2434756at2759"/>
<dbReference type="Proteomes" id="UP000515152">
    <property type="component" value="Chromosome 15"/>
</dbReference>
<evidence type="ECO:0000256" key="2">
    <source>
        <dbReference type="ARBA" id="ARBA00011265"/>
    </source>
</evidence>
<protein>
    <recommendedName>
        <fullName evidence="3">NADH dehydrogenase [ubiquinone] 1 alpha subcomplex assembly factor 4</fullName>
    </recommendedName>
</protein>
<sequence>MMGSRFGRMFRNFNIENRAFREIGKEKPVAAPRHPTPENTSEIAQEVTQEIHKKNDPLLSLLKTVYVDSNDPASQSLVPQTEKEEEGERRQLKFSLPGDPYGICDITDVPKGKLSIVEALNALNSHKRAPQTWTPEKVAQEYSLDLKDTQGLLTFFVPFEVKILPPKGGGTQQIKDT</sequence>
<dbReference type="KEGG" id="char:105894857"/>
<accession>A0A6P3VNG0</accession>
<dbReference type="InterPro" id="IPR009622">
    <property type="entry name" value="NDUFAF4"/>
</dbReference>
<name>A0A6P3VNG0_CLUHA</name>
<dbReference type="PANTHER" id="PTHR13338">
    <property type="entry name" value="UPF0240 PROTEIN"/>
    <property type="match status" value="1"/>
</dbReference>
<evidence type="ECO:0000256" key="1">
    <source>
        <dbReference type="ARBA" id="ARBA00010698"/>
    </source>
</evidence>
<evidence type="ECO:0000313" key="5">
    <source>
        <dbReference type="RefSeq" id="XP_012676865.1"/>
    </source>
</evidence>